<dbReference type="Pfam" id="PF00106">
    <property type="entry name" value="adh_short"/>
    <property type="match status" value="1"/>
</dbReference>
<dbReference type="AlphaFoldDB" id="A0A1D3K8S9"/>
<evidence type="ECO:0000313" key="2">
    <source>
        <dbReference type="Proteomes" id="UP000245431"/>
    </source>
</evidence>
<dbReference type="InterPro" id="IPR002347">
    <property type="entry name" value="SDR_fam"/>
</dbReference>
<dbReference type="Gene3D" id="3.40.50.720">
    <property type="entry name" value="NAD(P)-binding Rossmann-like Domain"/>
    <property type="match status" value="1"/>
</dbReference>
<sequence length="36" mass="3640">MRLTGEVILITGGAAGLGRALVDRFVAEGAKVAVLD</sequence>
<gene>
    <name evidence="1" type="primary">ipbB1</name>
    <name evidence="1" type="ORF">PVE_R2G0744</name>
</gene>
<protein>
    <submittedName>
        <fullName evidence="1">Cis-2,3-dihydroxy-2,3-dihydroisopropylbenzene dehydrogenase</fullName>
    </submittedName>
</protein>
<reference evidence="2" key="1">
    <citation type="submission" date="2016-07" db="EMBL/GenBank/DDBJ databases">
        <authorList>
            <person name="Florea S."/>
            <person name="Webb J.S."/>
            <person name="Jaromczyk J."/>
            <person name="Schardl C.L."/>
        </authorList>
    </citation>
    <scope>NUCLEOTIDE SEQUENCE [LARGE SCALE GENOMIC DNA]</scope>
    <source>
        <strain evidence="2">1YdBTEX2</strain>
    </source>
</reference>
<organism evidence="1 2">
    <name type="scientific">Pseudomonas veronii 1YdBTEX2</name>
    <dbReference type="NCBI Taxonomy" id="1295141"/>
    <lineage>
        <taxon>Bacteria</taxon>
        <taxon>Pseudomonadati</taxon>
        <taxon>Pseudomonadota</taxon>
        <taxon>Gammaproteobacteria</taxon>
        <taxon>Pseudomonadales</taxon>
        <taxon>Pseudomonadaceae</taxon>
        <taxon>Pseudomonas</taxon>
    </lineage>
</organism>
<dbReference type="InterPro" id="IPR036291">
    <property type="entry name" value="NAD(P)-bd_dom_sf"/>
</dbReference>
<name>A0A1D3K8S9_PSEVE</name>
<evidence type="ECO:0000313" key="1">
    <source>
        <dbReference type="EMBL" id="SBW84769.1"/>
    </source>
</evidence>
<dbReference type="SUPFAM" id="SSF51735">
    <property type="entry name" value="NAD(P)-binding Rossmann-fold domains"/>
    <property type="match status" value="1"/>
</dbReference>
<accession>A0A1D3K8S9</accession>
<proteinExistence type="predicted"/>
<dbReference type="Proteomes" id="UP000245431">
    <property type="component" value="Chromosome PVE_r2"/>
</dbReference>
<dbReference type="EMBL" id="LT599584">
    <property type="protein sequence ID" value="SBW84769.1"/>
    <property type="molecule type" value="Genomic_DNA"/>
</dbReference>